<gene>
    <name evidence="3" type="ORF">KK488_10365</name>
</gene>
<dbReference type="InterPro" id="IPR006680">
    <property type="entry name" value="Amidohydro-rel"/>
</dbReference>
<accession>A0A9X1IRC3</accession>
<evidence type="ECO:0000313" key="3">
    <source>
        <dbReference type="EMBL" id="MBT2187348.1"/>
    </source>
</evidence>
<protein>
    <submittedName>
        <fullName evidence="3">Amidohydrolase family protein</fullName>
    </submittedName>
</protein>
<evidence type="ECO:0000259" key="2">
    <source>
        <dbReference type="Pfam" id="PF04909"/>
    </source>
</evidence>
<dbReference type="Gene3D" id="3.20.20.140">
    <property type="entry name" value="Metal-dependent hydrolases"/>
    <property type="match status" value="1"/>
</dbReference>
<dbReference type="SUPFAM" id="SSF51556">
    <property type="entry name" value="Metallo-dependent hydrolases"/>
    <property type="match status" value="1"/>
</dbReference>
<dbReference type="Proteomes" id="UP001138757">
    <property type="component" value="Unassembled WGS sequence"/>
</dbReference>
<dbReference type="PANTHER" id="PTHR43569:SF2">
    <property type="entry name" value="AMIDOHYDROLASE-RELATED DOMAIN-CONTAINING PROTEIN"/>
    <property type="match status" value="1"/>
</dbReference>
<dbReference type="InterPro" id="IPR032466">
    <property type="entry name" value="Metal_Hydrolase"/>
</dbReference>
<comment type="caution">
    <text evidence="3">The sequence shown here is derived from an EMBL/GenBank/DDBJ whole genome shotgun (WGS) entry which is preliminary data.</text>
</comment>
<name>A0A9X1IRC3_9SPHN</name>
<evidence type="ECO:0000256" key="1">
    <source>
        <dbReference type="ARBA" id="ARBA00038310"/>
    </source>
</evidence>
<dbReference type="InterPro" id="IPR052350">
    <property type="entry name" value="Metallo-dep_Lactonases"/>
</dbReference>
<feature type="domain" description="Amidohydrolase-related" evidence="2">
    <location>
        <begin position="10"/>
        <end position="305"/>
    </location>
</feature>
<proteinExistence type="inferred from homology"/>
<dbReference type="EMBL" id="JAHGAW010000006">
    <property type="protein sequence ID" value="MBT2187348.1"/>
    <property type="molecule type" value="Genomic_DNA"/>
</dbReference>
<organism evidence="3 4">
    <name type="scientific">Sphingobium nicotianae</name>
    <dbReference type="NCBI Taxonomy" id="2782607"/>
    <lineage>
        <taxon>Bacteria</taxon>
        <taxon>Pseudomonadati</taxon>
        <taxon>Pseudomonadota</taxon>
        <taxon>Alphaproteobacteria</taxon>
        <taxon>Sphingomonadales</taxon>
        <taxon>Sphingomonadaceae</taxon>
        <taxon>Sphingobium</taxon>
    </lineage>
</organism>
<evidence type="ECO:0000313" key="4">
    <source>
        <dbReference type="Proteomes" id="UP001138757"/>
    </source>
</evidence>
<dbReference type="GO" id="GO:0016787">
    <property type="term" value="F:hydrolase activity"/>
    <property type="evidence" value="ECO:0007669"/>
    <property type="project" value="InterPro"/>
</dbReference>
<sequence length="312" mass="34572">MADTRPRLFDSHAHLVSNDDARYPRNPFKLTGGGGHALRAPFGPGTIGIPGGQHGPNPVNEKPTAEQMHKWMGELNVVSIAAVQKGMIYGTDNSYIVDAADLFPDEMRAIVILDPEEEKTLPEIRAGAGRGIVGVRYFPVNVDDKVAWFSSDKSVAVWALCDELGLAVDLEGPPFDADELIPVVESMADRFPKTPIVLDHLFMPDVTQPNFGIDSRFDGFAARKNIYYKWTSLIMDTTREQGVAVEQVLRRAVDFYGADQIMWGSDIGTSSGTYHEMVQRAIDSTALLNDEERRKVLHDTGRRVLMKWNGVD</sequence>
<dbReference type="PANTHER" id="PTHR43569">
    <property type="entry name" value="AMIDOHYDROLASE"/>
    <property type="match status" value="1"/>
</dbReference>
<reference evidence="3" key="1">
    <citation type="submission" date="2021-05" db="EMBL/GenBank/DDBJ databases">
        <title>Genome of Sphingobium sp. strain.</title>
        <authorList>
            <person name="Fan R."/>
        </authorList>
    </citation>
    <scope>NUCLEOTIDE SEQUENCE</scope>
    <source>
        <strain evidence="3">H33</strain>
    </source>
</reference>
<dbReference type="RefSeq" id="WP_214623218.1">
    <property type="nucleotide sequence ID" value="NZ_JAHGAW010000006.1"/>
</dbReference>
<comment type="similarity">
    <text evidence="1">Belongs to the metallo-dependent hydrolases superfamily.</text>
</comment>
<dbReference type="AlphaFoldDB" id="A0A9X1IRC3"/>
<dbReference type="Pfam" id="PF04909">
    <property type="entry name" value="Amidohydro_2"/>
    <property type="match status" value="1"/>
</dbReference>
<keyword evidence="4" id="KW-1185">Reference proteome</keyword>